<feature type="domain" description="C2H2-type" evidence="6">
    <location>
        <begin position="526"/>
        <end position="549"/>
    </location>
</feature>
<gene>
    <name evidence="7" type="ORF">A9Z42_0065730</name>
</gene>
<comment type="caution">
    <text evidence="7">The sequence shown here is derived from an EMBL/GenBank/DDBJ whole genome shotgun (WGS) entry which is preliminary data.</text>
</comment>
<keyword evidence="3 5" id="KW-0863">Zinc-finger</keyword>
<dbReference type="PROSITE" id="PS50157">
    <property type="entry name" value="ZINC_FINGER_C2H2_2"/>
    <property type="match status" value="4"/>
</dbReference>
<feature type="domain" description="C2H2-type" evidence="6">
    <location>
        <begin position="571"/>
        <end position="599"/>
    </location>
</feature>
<dbReference type="PANTHER" id="PTHR24409">
    <property type="entry name" value="ZINC FINGER PROTEIN 142"/>
    <property type="match status" value="1"/>
</dbReference>
<sequence length="657" mass="74727">MNLDKTDRKLPGATPELISTDLEAMSASLSDSLQPRPHDGSWASRVCDYTGITLSWTPGPMSNSLEAVYPFVIKGDRIAYHANPNVCTIATAVNYAKKRQAPISLPLFAQWFTTIDDPLLDFETRKTRLTWIYNGLSNVATMGHIFSLELPHVDQVEKWAQWTPQEQREVLEVLRTGEKRSIVHRLLFGCDGRELFHVSENRWGNCQPSTIKDARDTVYPTLVKIGQQYGLTKEEFDYFLTIPSPRRGERVFYPFYVLSRSQAEENGWDWNSVKSFSLLTARTMAKYCNRWAVAAGRDEPHAAEAMTYFLAAYFCDQIARIKRDKPTATREEILWLNLDRWDVPTVPWARHPFKMSLAKGPDHGIAMMLGLKVPDLERFDPLRHIDLSQRTVELDAWLTNSAMGNNNAADWDSIRTLLRRVPLRHSFWRVDERLGDRIWNGSQTPSLRPVPPSPAFAMPLLPIDDWLNGADQGVLQQQCCGEQFSTIGLLLRHCQERHSYSESPTLRDAVNPDQDDVDKAHWNSVVICDICGADFTAAQGLRIHRRDRHPETLAPEDSLQGSVSAAVRGHFICEVCGSDFILRRNLLQHLALSHDRHDGLPCTQCDETFATEDQLMGHMRKVHGDPKPFKCQECPAAFPQRNALNDHVTGVHRNQKP</sequence>
<dbReference type="GO" id="GO:0000977">
    <property type="term" value="F:RNA polymerase II transcription regulatory region sequence-specific DNA binding"/>
    <property type="evidence" value="ECO:0007669"/>
    <property type="project" value="TreeGrafter"/>
</dbReference>
<evidence type="ECO:0000313" key="7">
    <source>
        <dbReference type="EMBL" id="OTA05860.1"/>
    </source>
</evidence>
<dbReference type="OrthoDB" id="5245608at2759"/>
<dbReference type="SMART" id="SM00355">
    <property type="entry name" value="ZnF_C2H2"/>
    <property type="match status" value="5"/>
</dbReference>
<dbReference type="InterPro" id="IPR036236">
    <property type="entry name" value="Znf_C2H2_sf"/>
</dbReference>
<reference evidence="7 8" key="1">
    <citation type="journal article" date="2015" name="Genome Announc.">
        <title>Genome sequence and annotation of Trichoderma parareesei, the ancestor of the cellulase producer Trichoderma reesei.</title>
        <authorList>
            <person name="Yang D."/>
            <person name="Pomraning K."/>
            <person name="Kopchinskiy A."/>
            <person name="Karimi Aghcheh R."/>
            <person name="Atanasova L."/>
            <person name="Chenthamara K."/>
            <person name="Baker S.E."/>
            <person name="Zhang R."/>
            <person name="Shen Q."/>
            <person name="Freitag M."/>
            <person name="Kubicek C.P."/>
            <person name="Druzhinina I.S."/>
        </authorList>
    </citation>
    <scope>NUCLEOTIDE SEQUENCE [LARGE SCALE GENOMIC DNA]</scope>
    <source>
        <strain evidence="7 8">CBS 125925</strain>
    </source>
</reference>
<dbReference type="EMBL" id="LFMI01000642">
    <property type="protein sequence ID" value="OTA05860.1"/>
    <property type="molecule type" value="Genomic_DNA"/>
</dbReference>
<dbReference type="Proteomes" id="UP000219286">
    <property type="component" value="Unassembled WGS sequence"/>
</dbReference>
<feature type="domain" description="C2H2-type" evidence="6">
    <location>
        <begin position="600"/>
        <end position="628"/>
    </location>
</feature>
<dbReference type="PROSITE" id="PS00028">
    <property type="entry name" value="ZINC_FINGER_C2H2_1"/>
    <property type="match status" value="4"/>
</dbReference>
<keyword evidence="4" id="KW-0862">Zinc</keyword>
<dbReference type="PANTHER" id="PTHR24409:SF295">
    <property type="entry name" value="AZ2-RELATED"/>
    <property type="match status" value="1"/>
</dbReference>
<dbReference type="GO" id="GO:0008270">
    <property type="term" value="F:zinc ion binding"/>
    <property type="evidence" value="ECO:0007669"/>
    <property type="project" value="UniProtKB-KW"/>
</dbReference>
<evidence type="ECO:0000256" key="1">
    <source>
        <dbReference type="ARBA" id="ARBA00022723"/>
    </source>
</evidence>
<dbReference type="Pfam" id="PF13912">
    <property type="entry name" value="zf-C2H2_6"/>
    <property type="match status" value="1"/>
</dbReference>
<evidence type="ECO:0000259" key="6">
    <source>
        <dbReference type="PROSITE" id="PS50157"/>
    </source>
</evidence>
<organism evidence="7 8">
    <name type="scientific">Trichoderma parareesei</name>
    <name type="common">Filamentous fungus</name>
    <dbReference type="NCBI Taxonomy" id="858221"/>
    <lineage>
        <taxon>Eukaryota</taxon>
        <taxon>Fungi</taxon>
        <taxon>Dikarya</taxon>
        <taxon>Ascomycota</taxon>
        <taxon>Pezizomycotina</taxon>
        <taxon>Sordariomycetes</taxon>
        <taxon>Hypocreomycetidae</taxon>
        <taxon>Hypocreales</taxon>
        <taxon>Hypocreaceae</taxon>
        <taxon>Trichoderma</taxon>
    </lineage>
</organism>
<accession>A0A2H2ZRS6</accession>
<proteinExistence type="predicted"/>
<dbReference type="AlphaFoldDB" id="A0A2H2ZRS6"/>
<evidence type="ECO:0000313" key="8">
    <source>
        <dbReference type="Proteomes" id="UP000219286"/>
    </source>
</evidence>
<dbReference type="SUPFAM" id="SSF57667">
    <property type="entry name" value="beta-beta-alpha zinc fingers"/>
    <property type="match status" value="2"/>
</dbReference>
<dbReference type="GO" id="GO:0000981">
    <property type="term" value="F:DNA-binding transcription factor activity, RNA polymerase II-specific"/>
    <property type="evidence" value="ECO:0007669"/>
    <property type="project" value="TreeGrafter"/>
</dbReference>
<keyword evidence="8" id="KW-1185">Reference proteome</keyword>
<keyword evidence="2" id="KW-0677">Repeat</keyword>
<dbReference type="InterPro" id="IPR013087">
    <property type="entry name" value="Znf_C2H2_type"/>
</dbReference>
<name>A0A2H2ZRS6_TRIPA</name>
<feature type="domain" description="C2H2-type" evidence="6">
    <location>
        <begin position="629"/>
        <end position="657"/>
    </location>
</feature>
<evidence type="ECO:0000256" key="4">
    <source>
        <dbReference type="ARBA" id="ARBA00022833"/>
    </source>
</evidence>
<evidence type="ECO:0000256" key="2">
    <source>
        <dbReference type="ARBA" id="ARBA00022737"/>
    </source>
</evidence>
<protein>
    <recommendedName>
        <fullName evidence="6">C2H2-type domain-containing protein</fullName>
    </recommendedName>
</protein>
<evidence type="ECO:0000256" key="5">
    <source>
        <dbReference type="PROSITE-ProRule" id="PRU00042"/>
    </source>
</evidence>
<keyword evidence="1" id="KW-0479">Metal-binding</keyword>
<dbReference type="GO" id="GO:0005634">
    <property type="term" value="C:nucleus"/>
    <property type="evidence" value="ECO:0007669"/>
    <property type="project" value="TreeGrafter"/>
</dbReference>
<evidence type="ECO:0000256" key="3">
    <source>
        <dbReference type="ARBA" id="ARBA00022771"/>
    </source>
</evidence>
<dbReference type="Gene3D" id="3.30.160.60">
    <property type="entry name" value="Classic Zinc Finger"/>
    <property type="match status" value="2"/>
</dbReference>